<dbReference type="SUPFAM" id="SSF117281">
    <property type="entry name" value="Kelch motif"/>
    <property type="match status" value="1"/>
</dbReference>
<reference evidence="4" key="1">
    <citation type="submission" date="2022-01" db="EMBL/GenBank/DDBJ databases">
        <authorList>
            <person name="Braso-Vives M."/>
        </authorList>
    </citation>
    <scope>NUCLEOTIDE SEQUENCE</scope>
</reference>
<dbReference type="SUPFAM" id="SSF54695">
    <property type="entry name" value="POZ domain"/>
    <property type="match status" value="1"/>
</dbReference>
<keyword evidence="1" id="KW-0880">Kelch repeat</keyword>
<keyword evidence="5" id="KW-1185">Reference proteome</keyword>
<dbReference type="InterPro" id="IPR011333">
    <property type="entry name" value="SKP1/BTB/POZ_sf"/>
</dbReference>
<evidence type="ECO:0000256" key="1">
    <source>
        <dbReference type="ARBA" id="ARBA00022441"/>
    </source>
</evidence>
<dbReference type="OrthoDB" id="6359816at2759"/>
<dbReference type="Pfam" id="PF07707">
    <property type="entry name" value="BACK"/>
    <property type="match status" value="1"/>
</dbReference>
<dbReference type="InterPro" id="IPR017096">
    <property type="entry name" value="BTB-kelch_protein"/>
</dbReference>
<gene>
    <name evidence="4" type="primary">KLHL41</name>
    <name evidence="4" type="ORF">BLAG_LOCUS5389</name>
</gene>
<evidence type="ECO:0000313" key="5">
    <source>
        <dbReference type="Proteomes" id="UP000838412"/>
    </source>
</evidence>
<protein>
    <submittedName>
        <fullName evidence="4">KLHL41 protein</fullName>
    </submittedName>
</protein>
<evidence type="ECO:0000313" key="4">
    <source>
        <dbReference type="EMBL" id="CAH1241988.1"/>
    </source>
</evidence>
<dbReference type="SMART" id="SM00875">
    <property type="entry name" value="BACK"/>
    <property type="match status" value="1"/>
</dbReference>
<proteinExistence type="predicted"/>
<dbReference type="PIRSF" id="PIRSF037037">
    <property type="entry name" value="Kelch-like_protein_gigaxonin"/>
    <property type="match status" value="1"/>
</dbReference>
<evidence type="ECO:0000256" key="2">
    <source>
        <dbReference type="ARBA" id="ARBA00022737"/>
    </source>
</evidence>
<dbReference type="Pfam" id="PF24681">
    <property type="entry name" value="Kelch_KLHDC2_KLHL20_DRC7"/>
    <property type="match status" value="1"/>
</dbReference>
<keyword evidence="2" id="KW-0677">Repeat</keyword>
<dbReference type="InterPro" id="IPR015915">
    <property type="entry name" value="Kelch-typ_b-propeller"/>
</dbReference>
<dbReference type="EMBL" id="OV696697">
    <property type="protein sequence ID" value="CAH1241988.1"/>
    <property type="molecule type" value="Genomic_DNA"/>
</dbReference>
<dbReference type="Pfam" id="PF00651">
    <property type="entry name" value="BTB"/>
    <property type="match status" value="1"/>
</dbReference>
<dbReference type="Pfam" id="PF01344">
    <property type="entry name" value="Kelch_1"/>
    <property type="match status" value="1"/>
</dbReference>
<dbReference type="Proteomes" id="UP000838412">
    <property type="component" value="Chromosome 12"/>
</dbReference>
<name>A0A8J9YUG5_BRALA</name>
<dbReference type="InterPro" id="IPR011705">
    <property type="entry name" value="BACK"/>
</dbReference>
<dbReference type="FunFam" id="1.25.40.420:FF:000001">
    <property type="entry name" value="Kelch-like family member 12"/>
    <property type="match status" value="1"/>
</dbReference>
<feature type="domain" description="BTB" evidence="3">
    <location>
        <begin position="30"/>
        <end position="97"/>
    </location>
</feature>
<dbReference type="InterPro" id="IPR006652">
    <property type="entry name" value="Kelch_1"/>
</dbReference>
<dbReference type="PROSITE" id="PS50097">
    <property type="entry name" value="BTB"/>
    <property type="match status" value="1"/>
</dbReference>
<dbReference type="AlphaFoldDB" id="A0A8J9YUG5"/>
<evidence type="ECO:0000259" key="3">
    <source>
        <dbReference type="PROSITE" id="PS50097"/>
    </source>
</evidence>
<dbReference type="InterPro" id="IPR000210">
    <property type="entry name" value="BTB/POZ_dom"/>
</dbReference>
<dbReference type="PANTHER" id="PTHR24412">
    <property type="entry name" value="KELCH PROTEIN"/>
    <property type="match status" value="1"/>
</dbReference>
<dbReference type="Gene3D" id="3.30.710.10">
    <property type="entry name" value="Potassium Channel Kv1.1, Chain A"/>
    <property type="match status" value="1"/>
</dbReference>
<dbReference type="SMART" id="SM00225">
    <property type="entry name" value="BTB"/>
    <property type="match status" value="1"/>
</dbReference>
<dbReference type="Gene3D" id="1.25.40.420">
    <property type="match status" value="1"/>
</dbReference>
<dbReference type="Gene3D" id="2.120.10.80">
    <property type="entry name" value="Kelch-type beta propeller"/>
    <property type="match status" value="1"/>
</dbReference>
<dbReference type="SMART" id="SM00612">
    <property type="entry name" value="Kelch"/>
    <property type="match status" value="4"/>
</dbReference>
<organism evidence="4 5">
    <name type="scientific">Branchiostoma lanceolatum</name>
    <name type="common">Common lancelet</name>
    <name type="synonym">Amphioxus lanceolatum</name>
    <dbReference type="NCBI Taxonomy" id="7740"/>
    <lineage>
        <taxon>Eukaryota</taxon>
        <taxon>Metazoa</taxon>
        <taxon>Chordata</taxon>
        <taxon>Cephalochordata</taxon>
        <taxon>Leptocardii</taxon>
        <taxon>Amphioxiformes</taxon>
        <taxon>Branchiostomatidae</taxon>
        <taxon>Branchiostoma</taxon>
    </lineage>
</organism>
<dbReference type="PANTHER" id="PTHR24412:SF463">
    <property type="entry name" value="KELCH-LIKE PROTEIN 40A"/>
    <property type="match status" value="1"/>
</dbReference>
<sequence>MDTQTLELLGHQSGDLLSGLKQLLDDGMLTDVTLRVQTWRFACHRVVLAASSPYFRAMFSHDLEESRQDVITLQDIDPMALGMIILYMYTSKLYISEDNVQDLLVTANILGISRVYSACVQFMLSHITVNNCCGVFQFGNWLNIEELIKKAKECICDGYPEVCKGAEFVNLPLSCLIDILSDDSLNVEEEETVYESLMTWVRHDLTTRGHHLGDLLKHVRLAIIPKEYFEKFIAKEKLVIESDLGQELILKVKEHHKKAEKEKIELEETDDICDNDSVAVFQGSIIPGNGCDSPNADLLLWNILPFAEQTTTNNSLVEVNTPMSNSSPTELNTSVRFGMYVEDLLSFIDGRNPPTFFNPLQHKFYLSHRSEGGEVTRRKCHNNAAICTPDNEVYVAGGVNVRLGGSRREQTNCEADFHVYNPQQGAWVERKRMTTARCMFSMGYAGGKIYAVGGRAHFTYAKCTCTVEAYNIQEDSWDYVIPMPCKLCSHAVVSARDRIFVLGGTDEKDQVHDSNLTYDPESDVWSELAPMGTARCEFGAAVIGEEIYVVGGISPQGLLCSAEVYDIRRDRWRYLPDFPQDRKSIKLAVLGGQLYACGGQVIVHRPQGTWSLRNAHDLWRYNRRNERWESVVDSIPFSTTSVCVSSKVSIKHLHTKEE</sequence>
<accession>A0A8J9YUG5</accession>